<evidence type="ECO:0000256" key="1">
    <source>
        <dbReference type="SAM" id="MobiDB-lite"/>
    </source>
</evidence>
<evidence type="ECO:0000313" key="3">
    <source>
        <dbReference type="Proteomes" id="UP001501588"/>
    </source>
</evidence>
<dbReference type="EMBL" id="BAAAFZ010000068">
    <property type="protein sequence ID" value="GAA0598622.1"/>
    <property type="molecule type" value="Genomic_DNA"/>
</dbReference>
<protein>
    <submittedName>
        <fullName evidence="2">Uncharacterized protein</fullName>
    </submittedName>
</protein>
<proteinExistence type="predicted"/>
<keyword evidence="3" id="KW-1185">Reference proteome</keyword>
<name>A0ABN1FVE9_9PROT</name>
<dbReference type="Proteomes" id="UP001501588">
    <property type="component" value="Unassembled WGS sequence"/>
</dbReference>
<gene>
    <name evidence="2" type="ORF">GCM10009416_40970</name>
</gene>
<reference evidence="2 3" key="1">
    <citation type="journal article" date="2019" name="Int. J. Syst. Evol. Microbiol.">
        <title>The Global Catalogue of Microorganisms (GCM) 10K type strain sequencing project: providing services to taxonomists for standard genome sequencing and annotation.</title>
        <authorList>
            <consortium name="The Broad Institute Genomics Platform"/>
            <consortium name="The Broad Institute Genome Sequencing Center for Infectious Disease"/>
            <person name="Wu L."/>
            <person name="Ma J."/>
        </authorList>
    </citation>
    <scope>NUCLEOTIDE SEQUENCE [LARGE SCALE GENOMIC DNA]</scope>
    <source>
        <strain evidence="2 3">JCM 9933</strain>
    </source>
</reference>
<feature type="region of interest" description="Disordered" evidence="1">
    <location>
        <begin position="1"/>
        <end position="73"/>
    </location>
</feature>
<evidence type="ECO:0000313" key="2">
    <source>
        <dbReference type="EMBL" id="GAA0598622.1"/>
    </source>
</evidence>
<comment type="caution">
    <text evidence="2">The sequence shown here is derived from an EMBL/GenBank/DDBJ whole genome shotgun (WGS) entry which is preliminary data.</text>
</comment>
<accession>A0ABN1FVE9</accession>
<sequence>MLGKTAGPIRESGGVGDGGPDSRHSGEGAADSAAPGDNSDSAPRLRGLSTVPRLDAPVDNDPAGCFPAIHRPN</sequence>
<organism evidence="2 3">
    <name type="scientific">Craurococcus roseus</name>
    <dbReference type="NCBI Taxonomy" id="77585"/>
    <lineage>
        <taxon>Bacteria</taxon>
        <taxon>Pseudomonadati</taxon>
        <taxon>Pseudomonadota</taxon>
        <taxon>Alphaproteobacteria</taxon>
        <taxon>Acetobacterales</taxon>
        <taxon>Acetobacteraceae</taxon>
        <taxon>Craurococcus</taxon>
    </lineage>
</organism>